<dbReference type="RefSeq" id="WP_051601063.1">
    <property type="nucleotide sequence ID" value="NZ_AWFF01000013.1"/>
</dbReference>
<dbReference type="InterPro" id="IPR037171">
    <property type="entry name" value="NagB/RpiA_transferase-like"/>
</dbReference>
<dbReference type="GO" id="GO:0006098">
    <property type="term" value="P:pentose-phosphate shunt"/>
    <property type="evidence" value="ECO:0007669"/>
    <property type="project" value="UniProtKB-UniPathway"/>
</dbReference>
<dbReference type="eggNOG" id="COG0363">
    <property type="taxonomic scope" value="Bacteria"/>
</dbReference>
<comment type="similarity">
    <text evidence="4 7">Belongs to the glucosamine/galactosamine-6-phosphate isomerase family. 6-phosphogluconolactonase subfamily.</text>
</comment>
<keyword evidence="7" id="KW-0378">Hydrolase</keyword>
<comment type="function">
    <text evidence="2 7">Hydrolysis of 6-phosphogluconolactone to 6-phosphogluconate.</text>
</comment>
<name>A0A062U8G1_9PROT</name>
<sequence length="239" mass="25616">MTGMRHEFLSFETREEASRYATEFIARALEKALEDEPVASLMVSGGSTPGGVFDNLTDVDLAWERVMVGLVDERWAGPETDASNERLVRERLLTGKSGAAGFLPMKTSAETAVQAVQNRHQAYLPHCSPVDVILLGMGEDGHTASWFPNSAGLEAAMSYDTDHAVAVIDATGCPVAGDNTDRMTLTGAAVGKAKAAVLLIFGESKKSVFETSLEASPQDRPIRHAVDTLGPRLTVIWAP</sequence>
<evidence type="ECO:0000256" key="1">
    <source>
        <dbReference type="ARBA" id="ARBA00000832"/>
    </source>
</evidence>
<dbReference type="EC" id="3.1.1.31" evidence="5 7"/>
<evidence type="ECO:0000256" key="2">
    <source>
        <dbReference type="ARBA" id="ARBA00002681"/>
    </source>
</evidence>
<dbReference type="EMBL" id="AWFF01000013">
    <property type="protein sequence ID" value="KCZ56616.1"/>
    <property type="molecule type" value="Genomic_DNA"/>
</dbReference>
<reference evidence="9 10" key="1">
    <citation type="journal article" date="2014" name="Antonie Van Leeuwenhoek">
        <title>Hyphomonas beringensis sp. nov. and Hyphomonas chukchiensis sp. nov., isolated from surface seawater of the Bering Sea and Chukchi Sea.</title>
        <authorList>
            <person name="Li C."/>
            <person name="Lai Q."/>
            <person name="Li G."/>
            <person name="Dong C."/>
            <person name="Wang J."/>
            <person name="Liao Y."/>
            <person name="Shao Z."/>
        </authorList>
    </citation>
    <scope>NUCLEOTIDE SEQUENCE [LARGE SCALE GENOMIC DNA]</scope>
    <source>
        <strain evidence="9 10">25B14_1</strain>
    </source>
</reference>
<dbReference type="PANTHER" id="PTHR11054:SF0">
    <property type="entry name" value="6-PHOSPHOGLUCONOLACTONASE"/>
    <property type="match status" value="1"/>
</dbReference>
<gene>
    <name evidence="7" type="primary">pgl</name>
    <name evidence="9" type="ORF">HY29_08525</name>
</gene>
<dbReference type="InterPro" id="IPR006148">
    <property type="entry name" value="Glc/Gal-6P_isomerase"/>
</dbReference>
<dbReference type="InterPro" id="IPR005900">
    <property type="entry name" value="6-phosphogluconolactonase_DevB"/>
</dbReference>
<dbReference type="AlphaFoldDB" id="A0A062U8G1"/>
<keyword evidence="10" id="KW-1185">Reference proteome</keyword>
<accession>A0A062U8G1</accession>
<dbReference type="Gene3D" id="3.40.50.1360">
    <property type="match status" value="1"/>
</dbReference>
<dbReference type="Pfam" id="PF01182">
    <property type="entry name" value="Glucosamine_iso"/>
    <property type="match status" value="1"/>
</dbReference>
<dbReference type="STRING" id="1280946.HY29_08525"/>
<evidence type="ECO:0000256" key="7">
    <source>
        <dbReference type="RuleBase" id="RU365095"/>
    </source>
</evidence>
<feature type="domain" description="Glucosamine/galactosamine-6-phosphate isomerase" evidence="8">
    <location>
        <begin position="13"/>
        <end position="225"/>
    </location>
</feature>
<dbReference type="PATRIC" id="fig|1280946.3.peg.498"/>
<dbReference type="OrthoDB" id="9810967at2"/>
<comment type="caution">
    <text evidence="9">The sequence shown here is derived from an EMBL/GenBank/DDBJ whole genome shotgun (WGS) entry which is preliminary data.</text>
</comment>
<evidence type="ECO:0000256" key="6">
    <source>
        <dbReference type="ARBA" id="ARBA00020337"/>
    </source>
</evidence>
<dbReference type="CDD" id="cd01400">
    <property type="entry name" value="6PGL"/>
    <property type="match status" value="1"/>
</dbReference>
<proteinExistence type="inferred from homology"/>
<evidence type="ECO:0000259" key="8">
    <source>
        <dbReference type="Pfam" id="PF01182"/>
    </source>
</evidence>
<dbReference type="PANTHER" id="PTHR11054">
    <property type="entry name" value="6-PHOSPHOGLUCONOLACTONASE"/>
    <property type="match status" value="1"/>
</dbReference>
<comment type="pathway">
    <text evidence="3 7">Carbohydrate degradation; pentose phosphate pathway; D-ribulose 5-phosphate from D-glucose 6-phosphate (oxidative stage): step 2/3.</text>
</comment>
<organism evidence="9 10">
    <name type="scientific">Hyphomonas beringensis</name>
    <dbReference type="NCBI Taxonomy" id="1280946"/>
    <lineage>
        <taxon>Bacteria</taxon>
        <taxon>Pseudomonadati</taxon>
        <taxon>Pseudomonadota</taxon>
        <taxon>Alphaproteobacteria</taxon>
        <taxon>Hyphomonadales</taxon>
        <taxon>Hyphomonadaceae</taxon>
        <taxon>Hyphomonas</taxon>
    </lineage>
</organism>
<evidence type="ECO:0000256" key="5">
    <source>
        <dbReference type="ARBA" id="ARBA00013198"/>
    </source>
</evidence>
<dbReference type="InterPro" id="IPR039104">
    <property type="entry name" value="6PGL"/>
</dbReference>
<dbReference type="GO" id="GO:0005975">
    <property type="term" value="P:carbohydrate metabolic process"/>
    <property type="evidence" value="ECO:0007669"/>
    <property type="project" value="UniProtKB-UniRule"/>
</dbReference>
<evidence type="ECO:0000256" key="4">
    <source>
        <dbReference type="ARBA" id="ARBA00010662"/>
    </source>
</evidence>
<evidence type="ECO:0000313" key="10">
    <source>
        <dbReference type="Proteomes" id="UP000027037"/>
    </source>
</evidence>
<dbReference type="NCBIfam" id="TIGR01198">
    <property type="entry name" value="pgl"/>
    <property type="match status" value="1"/>
</dbReference>
<dbReference type="Proteomes" id="UP000027037">
    <property type="component" value="Unassembled WGS sequence"/>
</dbReference>
<evidence type="ECO:0000256" key="3">
    <source>
        <dbReference type="ARBA" id="ARBA00004961"/>
    </source>
</evidence>
<protein>
    <recommendedName>
        <fullName evidence="6 7">6-phosphogluconolactonase</fullName>
        <shortName evidence="7">6PGL</shortName>
        <ecNumber evidence="5 7">3.1.1.31</ecNumber>
    </recommendedName>
</protein>
<dbReference type="GO" id="GO:0017057">
    <property type="term" value="F:6-phosphogluconolactonase activity"/>
    <property type="evidence" value="ECO:0007669"/>
    <property type="project" value="UniProtKB-UniRule"/>
</dbReference>
<evidence type="ECO:0000313" key="9">
    <source>
        <dbReference type="EMBL" id="KCZ56616.1"/>
    </source>
</evidence>
<dbReference type="SUPFAM" id="SSF100950">
    <property type="entry name" value="NagB/RpiA/CoA transferase-like"/>
    <property type="match status" value="1"/>
</dbReference>
<dbReference type="UniPathway" id="UPA00115">
    <property type="reaction ID" value="UER00409"/>
</dbReference>
<comment type="catalytic activity">
    <reaction evidence="1 7">
        <text>6-phospho-D-glucono-1,5-lactone + H2O = 6-phospho-D-gluconate + H(+)</text>
        <dbReference type="Rhea" id="RHEA:12556"/>
        <dbReference type="ChEBI" id="CHEBI:15377"/>
        <dbReference type="ChEBI" id="CHEBI:15378"/>
        <dbReference type="ChEBI" id="CHEBI:57955"/>
        <dbReference type="ChEBI" id="CHEBI:58759"/>
        <dbReference type="EC" id="3.1.1.31"/>
    </reaction>
</comment>